<evidence type="ECO:0000256" key="1">
    <source>
        <dbReference type="ARBA" id="ARBA00004141"/>
    </source>
</evidence>
<keyword evidence="5 6" id="KW-0472">Membrane</keyword>
<feature type="transmembrane region" description="Helical" evidence="6">
    <location>
        <begin position="445"/>
        <end position="471"/>
    </location>
</feature>
<keyword evidence="8" id="KW-1185">Reference proteome</keyword>
<evidence type="ECO:0000313" key="7">
    <source>
        <dbReference type="EMBL" id="KAJ3039217.1"/>
    </source>
</evidence>
<comment type="caution">
    <text evidence="7">The sequence shown here is derived from an EMBL/GenBank/DDBJ whole genome shotgun (WGS) entry which is preliminary data.</text>
</comment>
<organism evidence="7 8">
    <name type="scientific">Rhizophlyctis rosea</name>
    <dbReference type="NCBI Taxonomy" id="64517"/>
    <lineage>
        <taxon>Eukaryota</taxon>
        <taxon>Fungi</taxon>
        <taxon>Fungi incertae sedis</taxon>
        <taxon>Chytridiomycota</taxon>
        <taxon>Chytridiomycota incertae sedis</taxon>
        <taxon>Chytridiomycetes</taxon>
        <taxon>Rhizophlyctidales</taxon>
        <taxon>Rhizophlyctidaceae</taxon>
        <taxon>Rhizophlyctis</taxon>
    </lineage>
</organism>
<feature type="transmembrane region" description="Helical" evidence="6">
    <location>
        <begin position="355"/>
        <end position="376"/>
    </location>
</feature>
<evidence type="ECO:0000256" key="4">
    <source>
        <dbReference type="ARBA" id="ARBA00022989"/>
    </source>
</evidence>
<feature type="transmembrane region" description="Helical" evidence="6">
    <location>
        <begin position="132"/>
        <end position="158"/>
    </location>
</feature>
<sequence>MKLDPPLLPRPSSSRDLPTLRPILPAPPRWNTPEFYFYYVVFSALLPMMLKCAWDFSSETHPNYKQYVHRLSSGWLFGRKLDNSDAQYRGFRNNVHILIPVSLLHTLLSHLLSPLTPPQNIAKVRTTFSLAFSILFLSVIHGASVLKILIIAGMNYAIVKGCKGHWIGPALVWIWNLGIMFTSAAWGGFPYRGLSESLAWLDAYNGLGFRWWNTFNFTSLRMISFAMDYYWQCSKPPKQVNAVQSHINTCNICSATHNIRCERARVIIDLPSQDYNLLNFFSYLLYVPLYLAGPIITFNDFIWQNHHPPKSITPRSTLIYGLRWIGVYLLMECMLHGFHIVAIKDAHAWGGFTPFQMSMVGYFNLKVIWLKLLIIWRFFRLWVGFDLMLVLAGFLCLTKVFSSMQAMADRIETTENMTRCMSDNYSAIDFWKNWHRSFNRWLVRYVYIPLGGSKYYIFNIFPTFTFVAIWHDIELKLLTWGWLVAIFILPEFLLRREFGKEKWKTRLGQNLRHVTAMAAVVNIFLMMTANLVGFAVGIDGIREMAGQIFRPSGVLFLIVTCVALFSGVQVMFEWREMEKRREWKVEK</sequence>
<comment type="similarity">
    <text evidence="2">Belongs to the membrane-bound acyltransferase family.</text>
</comment>
<dbReference type="InterPro" id="IPR004299">
    <property type="entry name" value="MBOAT_fam"/>
</dbReference>
<feature type="transmembrane region" description="Helical" evidence="6">
    <location>
        <begin position="382"/>
        <end position="401"/>
    </location>
</feature>
<evidence type="ECO:0000256" key="3">
    <source>
        <dbReference type="ARBA" id="ARBA00022692"/>
    </source>
</evidence>
<feature type="transmembrane region" description="Helical" evidence="6">
    <location>
        <begin position="170"/>
        <end position="189"/>
    </location>
</feature>
<evidence type="ECO:0000256" key="5">
    <source>
        <dbReference type="ARBA" id="ARBA00023136"/>
    </source>
</evidence>
<dbReference type="AlphaFoldDB" id="A0AAD5S4U6"/>
<evidence type="ECO:0000256" key="2">
    <source>
        <dbReference type="ARBA" id="ARBA00010323"/>
    </source>
</evidence>
<protein>
    <submittedName>
        <fullName evidence="7">Glycerol transporter</fullName>
    </submittedName>
</protein>
<dbReference type="GO" id="GO:0016020">
    <property type="term" value="C:membrane"/>
    <property type="evidence" value="ECO:0007669"/>
    <property type="project" value="UniProtKB-SubCell"/>
</dbReference>
<feature type="transmembrane region" description="Helical" evidence="6">
    <location>
        <begin position="318"/>
        <end position="343"/>
    </location>
</feature>
<evidence type="ECO:0000313" key="8">
    <source>
        <dbReference type="Proteomes" id="UP001212841"/>
    </source>
</evidence>
<reference evidence="7" key="1">
    <citation type="submission" date="2020-05" db="EMBL/GenBank/DDBJ databases">
        <title>Phylogenomic resolution of chytrid fungi.</title>
        <authorList>
            <person name="Stajich J.E."/>
            <person name="Amses K."/>
            <person name="Simmons R."/>
            <person name="Seto K."/>
            <person name="Myers J."/>
            <person name="Bonds A."/>
            <person name="Quandt C.A."/>
            <person name="Barry K."/>
            <person name="Liu P."/>
            <person name="Grigoriev I."/>
            <person name="Longcore J.E."/>
            <person name="James T.Y."/>
        </authorList>
    </citation>
    <scope>NUCLEOTIDE SEQUENCE</scope>
    <source>
        <strain evidence="7">JEL0318</strain>
    </source>
</reference>
<name>A0AAD5S4U6_9FUNG</name>
<accession>A0AAD5S4U6</accession>
<feature type="transmembrane region" description="Helical" evidence="6">
    <location>
        <begin position="277"/>
        <end position="298"/>
    </location>
</feature>
<comment type="subcellular location">
    <subcellularLocation>
        <location evidence="1">Membrane</location>
        <topology evidence="1">Multi-pass membrane protein</topology>
    </subcellularLocation>
</comment>
<proteinExistence type="inferred from homology"/>
<dbReference type="PANTHER" id="PTHR13285:SF18">
    <property type="entry name" value="PROTEIN-CYSTEINE N-PALMITOYLTRANSFERASE RASP"/>
    <property type="match status" value="1"/>
</dbReference>
<feature type="transmembrane region" description="Helical" evidence="6">
    <location>
        <begin position="548"/>
        <end position="572"/>
    </location>
</feature>
<evidence type="ECO:0000256" key="6">
    <source>
        <dbReference type="SAM" id="Phobius"/>
    </source>
</evidence>
<dbReference type="InterPro" id="IPR051085">
    <property type="entry name" value="MB_O-acyltransferase"/>
</dbReference>
<dbReference type="GO" id="GO:0006506">
    <property type="term" value="P:GPI anchor biosynthetic process"/>
    <property type="evidence" value="ECO:0007669"/>
    <property type="project" value="TreeGrafter"/>
</dbReference>
<dbReference type="Pfam" id="PF03062">
    <property type="entry name" value="MBOAT"/>
    <property type="match status" value="1"/>
</dbReference>
<keyword evidence="4 6" id="KW-1133">Transmembrane helix</keyword>
<gene>
    <name evidence="7" type="primary">GUP1</name>
    <name evidence="7" type="ORF">HK097_002896</name>
</gene>
<feature type="transmembrane region" description="Helical" evidence="6">
    <location>
        <begin position="35"/>
        <end position="54"/>
    </location>
</feature>
<dbReference type="PANTHER" id="PTHR13285">
    <property type="entry name" value="ACYLTRANSFERASE"/>
    <property type="match status" value="1"/>
</dbReference>
<feature type="transmembrane region" description="Helical" evidence="6">
    <location>
        <begin position="477"/>
        <end position="494"/>
    </location>
</feature>
<dbReference type="GO" id="GO:0005783">
    <property type="term" value="C:endoplasmic reticulum"/>
    <property type="evidence" value="ECO:0007669"/>
    <property type="project" value="TreeGrafter"/>
</dbReference>
<keyword evidence="3 6" id="KW-0812">Transmembrane</keyword>
<feature type="transmembrane region" description="Helical" evidence="6">
    <location>
        <begin position="514"/>
        <end position="536"/>
    </location>
</feature>
<dbReference type="EMBL" id="JADGJD010001656">
    <property type="protein sequence ID" value="KAJ3039217.1"/>
    <property type="molecule type" value="Genomic_DNA"/>
</dbReference>
<dbReference type="GO" id="GO:0008374">
    <property type="term" value="F:O-acyltransferase activity"/>
    <property type="evidence" value="ECO:0007669"/>
    <property type="project" value="TreeGrafter"/>
</dbReference>
<dbReference type="Proteomes" id="UP001212841">
    <property type="component" value="Unassembled WGS sequence"/>
</dbReference>